<dbReference type="InterPro" id="IPR041685">
    <property type="entry name" value="AAA_GajA/Old/RecF-like"/>
</dbReference>
<evidence type="ECO:0000313" key="4">
    <source>
        <dbReference type="Proteomes" id="UP000051221"/>
    </source>
</evidence>
<name>A0A0Q2UY39_VIBFU</name>
<dbReference type="PANTHER" id="PTHR43581">
    <property type="entry name" value="ATP/GTP PHOSPHATASE"/>
    <property type="match status" value="1"/>
</dbReference>
<proteinExistence type="predicted"/>
<accession>A0A0Q2UY39</accession>
<dbReference type="InParanoid" id="A0A0Q2UY39"/>
<gene>
    <name evidence="3" type="ORF">AMR76_12770</name>
</gene>
<dbReference type="InterPro" id="IPR051396">
    <property type="entry name" value="Bact_Antivir_Def_Nuclease"/>
</dbReference>
<dbReference type="EMBL" id="LKHS01000010">
    <property type="protein sequence ID" value="KQH85376.1"/>
    <property type="molecule type" value="Genomic_DNA"/>
</dbReference>
<dbReference type="SUPFAM" id="SSF52540">
    <property type="entry name" value="P-loop containing nucleoside triphosphate hydrolases"/>
    <property type="match status" value="1"/>
</dbReference>
<feature type="domain" description="Endonuclease GajA/Old nuclease/RecF-like AAA" evidence="1">
    <location>
        <begin position="1"/>
        <end position="361"/>
    </location>
</feature>
<comment type="caution">
    <text evidence="3">The sequence shown here is derived from an EMBL/GenBank/DDBJ whole genome shotgun (WGS) entry which is preliminary data.</text>
</comment>
<evidence type="ECO:0000259" key="1">
    <source>
        <dbReference type="Pfam" id="PF13175"/>
    </source>
</evidence>
<feature type="domain" description="OLD protein-like TOPRIM" evidence="2">
    <location>
        <begin position="403"/>
        <end position="470"/>
    </location>
</feature>
<organism evidence="3 4">
    <name type="scientific">Vibrio furnissii</name>
    <dbReference type="NCBI Taxonomy" id="29494"/>
    <lineage>
        <taxon>Bacteria</taxon>
        <taxon>Pseudomonadati</taxon>
        <taxon>Pseudomonadota</taxon>
        <taxon>Gammaproteobacteria</taxon>
        <taxon>Vibrionales</taxon>
        <taxon>Vibrionaceae</taxon>
        <taxon>Vibrio</taxon>
    </lineage>
</organism>
<dbReference type="Pfam" id="PF20469">
    <property type="entry name" value="OLD-like_TOPRIM"/>
    <property type="match status" value="1"/>
</dbReference>
<dbReference type="AlphaFoldDB" id="A0A0Q2UY39"/>
<evidence type="ECO:0000259" key="2">
    <source>
        <dbReference type="Pfam" id="PF20469"/>
    </source>
</evidence>
<protein>
    <submittedName>
        <fullName evidence="3">Uncharacterized protein</fullName>
    </submittedName>
</protein>
<dbReference type="Gene3D" id="3.40.50.300">
    <property type="entry name" value="P-loop containing nucleotide triphosphate hydrolases"/>
    <property type="match status" value="1"/>
</dbReference>
<dbReference type="RefSeq" id="WP_055466291.1">
    <property type="nucleotide sequence ID" value="NZ_LKHS01000010.1"/>
</dbReference>
<keyword evidence="4" id="KW-1185">Reference proteome</keyword>
<dbReference type="Proteomes" id="UP000051221">
    <property type="component" value="Unassembled WGS sequence"/>
</dbReference>
<dbReference type="InterPro" id="IPR034139">
    <property type="entry name" value="TOPRIM_OLD"/>
</dbReference>
<sequence>MYIRTVEIENYRAFKNFEIKFSPLSVIIGENEAGKTNLFDALALPLNNNDISFNKKRLSVSDINREAIKEFYQAIINGKDDDEIKLLIPKVRVEVEFTEPKNIIEEGVIGKWIIGEEADDSYKIRYDFKPKDTEQFVKAAKKLLDGIGDIKDTRWFNLPIELYDYDITQSNNGLRVSYSDLRLIGINSINAERDDFAESNTQKSNDILTKMLISALEDSDKAKINSAYTSFFDAIENTETFTKIVTPDPDFENFFDEIVDKLECIPNLPNLKSILSNITLKSGESYLYQRGLGYRNLVYIYLLFEFFRGNKNALNLCCIEEPEAHLSVNNLRFATDFIYKSTQKGGSSLQTLISSHSPLVINKLELTNVIVLSGNNAIHLIDSKQHLTNYLRKRPNFDILKLLLSNKTVLVEGTTEEMLINAILYRNNENVSSLEVISIEQTGFTTFMDVWLQVNKGNTKKKLSIIRDYDDNDSTKDKHQKYDTDNDNIRVRTTTKYTLEDDLAEADGNLGRLNTLFKKKYKTSADMAKFLKKSKAERMLRIADSILDEENKDPISLPKHIQEALDFMK</sequence>
<reference evidence="3 4" key="1">
    <citation type="submission" date="2015-08" db="EMBL/GenBank/DDBJ databases">
        <title>Antibacterial properties of a collection of Vibrionaceae strains.</title>
        <authorList>
            <person name="Giubergia S."/>
        </authorList>
    </citation>
    <scope>NUCLEOTIDE SEQUENCE [LARGE SCALE GENOMIC DNA]</scope>
    <source>
        <strain evidence="3 4">S0821</strain>
    </source>
</reference>
<dbReference type="PANTHER" id="PTHR43581:SF4">
    <property type="entry name" value="ATP_GTP PHOSPHATASE"/>
    <property type="match status" value="1"/>
</dbReference>
<dbReference type="InterPro" id="IPR027417">
    <property type="entry name" value="P-loop_NTPase"/>
</dbReference>
<dbReference type="Pfam" id="PF13175">
    <property type="entry name" value="AAA_15"/>
    <property type="match status" value="1"/>
</dbReference>
<evidence type="ECO:0000313" key="3">
    <source>
        <dbReference type="EMBL" id="KQH85376.1"/>
    </source>
</evidence>